<accession>A0A412PCJ8</accession>
<evidence type="ECO:0000256" key="2">
    <source>
        <dbReference type="ARBA" id="ARBA00006966"/>
    </source>
</evidence>
<protein>
    <submittedName>
        <fullName evidence="5">Aminotransferase class I/II-fold pyridoxal phosphate-dependent enzyme</fullName>
    </submittedName>
</protein>
<feature type="domain" description="Aromatic amino acid beta-eliminating lyase/threonine aldolase" evidence="4">
    <location>
        <begin position="24"/>
        <end position="290"/>
    </location>
</feature>
<keyword evidence="3" id="KW-0663">Pyridoxal phosphate</keyword>
<comment type="similarity">
    <text evidence="2">Belongs to the threonine aldolase family.</text>
</comment>
<dbReference type="RefSeq" id="WP_118764964.1">
    <property type="nucleotide sequence ID" value="NZ_CABJCF010000003.1"/>
</dbReference>
<evidence type="ECO:0000313" key="5">
    <source>
        <dbReference type="EMBL" id="RGT54900.1"/>
    </source>
</evidence>
<comment type="cofactor">
    <cofactor evidence="1">
        <name>pyridoxal 5'-phosphate</name>
        <dbReference type="ChEBI" id="CHEBI:597326"/>
    </cofactor>
</comment>
<dbReference type="AlphaFoldDB" id="A0A412PCJ8"/>
<dbReference type="InterPro" id="IPR015422">
    <property type="entry name" value="PyrdxlP-dep_Trfase_small"/>
</dbReference>
<evidence type="ECO:0000259" key="4">
    <source>
        <dbReference type="Pfam" id="PF01212"/>
    </source>
</evidence>
<evidence type="ECO:0000313" key="6">
    <source>
        <dbReference type="Proteomes" id="UP000284731"/>
    </source>
</evidence>
<dbReference type="InterPro" id="IPR001597">
    <property type="entry name" value="ArAA_b-elim_lyase/Thr_aldolase"/>
</dbReference>
<dbReference type="Proteomes" id="UP000284731">
    <property type="component" value="Unassembled WGS sequence"/>
</dbReference>
<dbReference type="PANTHER" id="PTHR48097:SF5">
    <property type="entry name" value="LOW SPECIFICITY L-THREONINE ALDOLASE"/>
    <property type="match status" value="1"/>
</dbReference>
<dbReference type="InterPro" id="IPR015424">
    <property type="entry name" value="PyrdxlP-dep_Trfase"/>
</dbReference>
<dbReference type="PANTHER" id="PTHR48097">
    <property type="entry name" value="L-THREONINE ALDOLASE-RELATED"/>
    <property type="match status" value="1"/>
</dbReference>
<gene>
    <name evidence="5" type="ORF">DWX20_06940</name>
</gene>
<proteinExistence type="inferred from homology"/>
<dbReference type="GO" id="GO:0008483">
    <property type="term" value="F:transaminase activity"/>
    <property type="evidence" value="ECO:0007669"/>
    <property type="project" value="UniProtKB-KW"/>
</dbReference>
<sequence>MIRFDSDYTEGCIPEILTALTNSNDEQTIGYGKDDHCLNAAKLIKQAIKHDNADIHFMVGGTQTNIAVITAILKHHQGAICAESGHINAHETGALEAVGHKCLTLPTSNGKITAEQVDTLIQNHYNDASAEHTVQPGIVYISFPTESGTLYSKQELTELYAVCQTHNIPLFIDGARLGYGLMAKNNDVTFEDIANLCDVFYIGGTKVGALFGECIVILNDLYKKDFRYSIKQHGGMLAKGRMLGIQFEELFKDNRYLTISKHAIDMADILTEGFQSKGYSFFFPAETNQLFPIFENTKLKELSQEFAFTPWIKIDETHTAVRFVTSFATKRKNVEYLLTKI</sequence>
<dbReference type="Gene3D" id="3.90.1150.10">
    <property type="entry name" value="Aspartate Aminotransferase, domain 1"/>
    <property type="match status" value="1"/>
</dbReference>
<keyword evidence="5" id="KW-0808">Transferase</keyword>
<dbReference type="SUPFAM" id="SSF53383">
    <property type="entry name" value="PLP-dependent transferases"/>
    <property type="match status" value="1"/>
</dbReference>
<dbReference type="EMBL" id="QRWX01000003">
    <property type="protein sequence ID" value="RGT54900.1"/>
    <property type="molecule type" value="Genomic_DNA"/>
</dbReference>
<dbReference type="Pfam" id="PF01212">
    <property type="entry name" value="Beta_elim_lyase"/>
    <property type="match status" value="1"/>
</dbReference>
<comment type="caution">
    <text evidence="5">The sequence shown here is derived from an EMBL/GenBank/DDBJ whole genome shotgun (WGS) entry which is preliminary data.</text>
</comment>
<dbReference type="GO" id="GO:0016829">
    <property type="term" value="F:lyase activity"/>
    <property type="evidence" value="ECO:0007669"/>
    <property type="project" value="InterPro"/>
</dbReference>
<keyword evidence="5" id="KW-0032">Aminotransferase</keyword>
<evidence type="ECO:0000256" key="1">
    <source>
        <dbReference type="ARBA" id="ARBA00001933"/>
    </source>
</evidence>
<evidence type="ECO:0000256" key="3">
    <source>
        <dbReference type="ARBA" id="ARBA00022898"/>
    </source>
</evidence>
<dbReference type="Gene3D" id="3.40.640.10">
    <property type="entry name" value="Type I PLP-dependent aspartate aminotransferase-like (Major domain)"/>
    <property type="match status" value="1"/>
</dbReference>
<name>A0A412PCJ8_9FIRM</name>
<reference evidence="5 6" key="1">
    <citation type="submission" date="2018-08" db="EMBL/GenBank/DDBJ databases">
        <title>A genome reference for cultivated species of the human gut microbiota.</title>
        <authorList>
            <person name="Zou Y."/>
            <person name="Xue W."/>
            <person name="Luo G."/>
        </authorList>
    </citation>
    <scope>NUCLEOTIDE SEQUENCE [LARGE SCALE GENOMIC DNA]</scope>
    <source>
        <strain evidence="5 6">AF18-46</strain>
    </source>
</reference>
<dbReference type="InterPro" id="IPR015421">
    <property type="entry name" value="PyrdxlP-dep_Trfase_major"/>
</dbReference>
<dbReference type="GO" id="GO:0006520">
    <property type="term" value="P:amino acid metabolic process"/>
    <property type="evidence" value="ECO:0007669"/>
    <property type="project" value="InterPro"/>
</dbReference>
<organism evidence="5 6">
    <name type="scientific">Solobacterium moorei</name>
    <dbReference type="NCBI Taxonomy" id="102148"/>
    <lineage>
        <taxon>Bacteria</taxon>
        <taxon>Bacillati</taxon>
        <taxon>Bacillota</taxon>
        <taxon>Erysipelotrichia</taxon>
        <taxon>Erysipelotrichales</taxon>
        <taxon>Erysipelotrichaceae</taxon>
        <taxon>Solobacterium</taxon>
    </lineage>
</organism>